<reference evidence="7 8" key="1">
    <citation type="submission" date="2017-07" db="EMBL/GenBank/DDBJ databases">
        <title>Elstera cyanobacteriorum sp. nov., a novel bacterium isolated from cyanobacterial aggregates in a eutrophic lake.</title>
        <authorList>
            <person name="Cai H."/>
        </authorList>
    </citation>
    <scope>NUCLEOTIDE SEQUENCE [LARGE SCALE GENOMIC DNA]</scope>
    <source>
        <strain evidence="7 8">TH019</strain>
    </source>
</reference>
<comment type="catalytic activity">
    <reaction evidence="5">
        <text>N(6)-[(R)-lipoyl]-L-lysyl-[protein] + pyruvate + H(+) = N(6)-[(R)-S(8)-acetyldihydrolipoyl]-L-lysyl-[protein] + CO2</text>
        <dbReference type="Rhea" id="RHEA:19189"/>
        <dbReference type="Rhea" id="RHEA-COMP:10474"/>
        <dbReference type="Rhea" id="RHEA-COMP:10478"/>
        <dbReference type="ChEBI" id="CHEBI:15361"/>
        <dbReference type="ChEBI" id="CHEBI:15378"/>
        <dbReference type="ChEBI" id="CHEBI:16526"/>
        <dbReference type="ChEBI" id="CHEBI:83099"/>
        <dbReference type="ChEBI" id="CHEBI:83111"/>
        <dbReference type="EC" id="1.2.4.1"/>
    </reaction>
</comment>
<dbReference type="PANTHER" id="PTHR11516:SF60">
    <property type="entry name" value="PYRUVATE DEHYDROGENASE E1 COMPONENT SUBUNIT ALPHA"/>
    <property type="match status" value="1"/>
</dbReference>
<dbReference type="InterPro" id="IPR050642">
    <property type="entry name" value="PDH_E1_Alpha_Subunit"/>
</dbReference>
<evidence type="ECO:0000313" key="7">
    <source>
        <dbReference type="EMBL" id="OYQ19531.1"/>
    </source>
</evidence>
<comment type="function">
    <text evidence="4">The pyruvate dehydrogenase complex catalyzes the overall conversion of pyruvate to acetyl-CoA and CO(2). It contains multiple copies of three enzymatic components: pyruvate dehydrogenase (E1), dihydrolipoamide acetyltransferase (E2) and lipoamide dehydrogenase (E3).</text>
</comment>
<accession>A0A255XRM1</accession>
<sequence>MASPEPTDQETIARLYRGIARIRRVEERVAAIYPTDKIKSPIHLSIGQEAVAVGICEALRADDTVSGTYRGHATYLAKGGDLNAMLAEMYGKVSGCARGKGGSMHLVGLEQGILGCSAVVGSNVPVAAGYALALKRRGRGQMVACFYGDGASEEGGVYETLNFAALHKLPILFVCENNFLAIHEPLNRRWAADRLTERVATFGMPAQRITSGDIFEIRTAAAEAVAAIRAGAGPVFLECHTYRWREHVGPAEDYAAGYRDRADLEAWQAKDQVARLAALLPEDARQTIDAAIAAEIDAAVRFAEDSPFPALEELYDHVYA</sequence>
<dbReference type="GO" id="GO:0006086">
    <property type="term" value="P:pyruvate decarboxylation to acetyl-CoA"/>
    <property type="evidence" value="ECO:0007669"/>
    <property type="project" value="TreeGrafter"/>
</dbReference>
<protein>
    <submittedName>
        <fullName evidence="7">Acetoin dehydrogenase</fullName>
    </submittedName>
</protein>
<dbReference type="GO" id="GO:0004739">
    <property type="term" value="F:pyruvate dehydrogenase (acetyl-transferring) activity"/>
    <property type="evidence" value="ECO:0007669"/>
    <property type="project" value="UniProtKB-EC"/>
</dbReference>
<dbReference type="InterPro" id="IPR001017">
    <property type="entry name" value="DH_E1"/>
</dbReference>
<proteinExistence type="predicted"/>
<dbReference type="InterPro" id="IPR029061">
    <property type="entry name" value="THDP-binding"/>
</dbReference>
<evidence type="ECO:0000256" key="5">
    <source>
        <dbReference type="ARBA" id="ARBA00051231"/>
    </source>
</evidence>
<dbReference type="SUPFAM" id="SSF52518">
    <property type="entry name" value="Thiamin diphosphate-binding fold (THDP-binding)"/>
    <property type="match status" value="1"/>
</dbReference>
<dbReference type="CDD" id="cd02000">
    <property type="entry name" value="TPP_E1_PDC_ADC_BCADC"/>
    <property type="match status" value="1"/>
</dbReference>
<keyword evidence="8" id="KW-1185">Reference proteome</keyword>
<evidence type="ECO:0000313" key="8">
    <source>
        <dbReference type="Proteomes" id="UP000216361"/>
    </source>
</evidence>
<name>A0A255XRM1_9PROT</name>
<dbReference type="AlphaFoldDB" id="A0A255XRM1"/>
<evidence type="ECO:0000256" key="3">
    <source>
        <dbReference type="ARBA" id="ARBA00023052"/>
    </source>
</evidence>
<keyword evidence="3" id="KW-0786">Thiamine pyrophosphate</keyword>
<dbReference type="RefSeq" id="WP_094408636.1">
    <property type="nucleotide sequence ID" value="NZ_BMJZ01000004.1"/>
</dbReference>
<dbReference type="Gene3D" id="3.40.50.970">
    <property type="match status" value="1"/>
</dbReference>
<dbReference type="EMBL" id="NOXS01000031">
    <property type="protein sequence ID" value="OYQ19531.1"/>
    <property type="molecule type" value="Genomic_DNA"/>
</dbReference>
<evidence type="ECO:0000256" key="1">
    <source>
        <dbReference type="ARBA" id="ARBA00001964"/>
    </source>
</evidence>
<comment type="cofactor">
    <cofactor evidence="1">
        <name>thiamine diphosphate</name>
        <dbReference type="ChEBI" id="CHEBI:58937"/>
    </cofactor>
</comment>
<evidence type="ECO:0000256" key="2">
    <source>
        <dbReference type="ARBA" id="ARBA00023002"/>
    </source>
</evidence>
<dbReference type="PANTHER" id="PTHR11516">
    <property type="entry name" value="PYRUVATE DEHYDROGENASE E1 COMPONENT, ALPHA SUBUNIT BACTERIAL AND ORGANELLAR"/>
    <property type="match status" value="1"/>
</dbReference>
<keyword evidence="2" id="KW-0560">Oxidoreductase</keyword>
<gene>
    <name evidence="7" type="ORF">CHR90_08950</name>
</gene>
<evidence type="ECO:0000259" key="6">
    <source>
        <dbReference type="Pfam" id="PF00676"/>
    </source>
</evidence>
<dbReference type="Proteomes" id="UP000216361">
    <property type="component" value="Unassembled WGS sequence"/>
</dbReference>
<comment type="caution">
    <text evidence="7">The sequence shown here is derived from an EMBL/GenBank/DDBJ whole genome shotgun (WGS) entry which is preliminary data.</text>
</comment>
<dbReference type="OrthoDB" id="9766715at2"/>
<dbReference type="Pfam" id="PF00676">
    <property type="entry name" value="E1_dh"/>
    <property type="match status" value="1"/>
</dbReference>
<feature type="domain" description="Dehydrogenase E1 component" evidence="6">
    <location>
        <begin position="19"/>
        <end position="311"/>
    </location>
</feature>
<evidence type="ECO:0000256" key="4">
    <source>
        <dbReference type="ARBA" id="ARBA00025211"/>
    </source>
</evidence>
<organism evidence="7 8">
    <name type="scientific">Elstera cyanobacteriorum</name>
    <dbReference type="NCBI Taxonomy" id="2022747"/>
    <lineage>
        <taxon>Bacteria</taxon>
        <taxon>Pseudomonadati</taxon>
        <taxon>Pseudomonadota</taxon>
        <taxon>Alphaproteobacteria</taxon>
        <taxon>Rhodospirillales</taxon>
        <taxon>Rhodospirillaceae</taxon>
        <taxon>Elstera</taxon>
    </lineage>
</organism>